<dbReference type="GO" id="GO:0005524">
    <property type="term" value="F:ATP binding"/>
    <property type="evidence" value="ECO:0007669"/>
    <property type="project" value="InterPro"/>
</dbReference>
<feature type="region of interest" description="Disordered" evidence="1">
    <location>
        <begin position="1"/>
        <end position="22"/>
    </location>
</feature>
<accession>A0A853DEN5</accession>
<dbReference type="PANTHER" id="PTHR37291">
    <property type="entry name" value="5-METHYLCYTOSINE-SPECIFIC RESTRICTION ENZYME B"/>
    <property type="match status" value="1"/>
</dbReference>
<dbReference type="InterPro" id="IPR003593">
    <property type="entry name" value="AAA+_ATPase"/>
</dbReference>
<dbReference type="InterPro" id="IPR027417">
    <property type="entry name" value="P-loop_NTPase"/>
</dbReference>
<dbReference type="SMART" id="SM00382">
    <property type="entry name" value="AAA"/>
    <property type="match status" value="1"/>
</dbReference>
<dbReference type="GO" id="GO:0016887">
    <property type="term" value="F:ATP hydrolysis activity"/>
    <property type="evidence" value="ECO:0007669"/>
    <property type="project" value="InterPro"/>
</dbReference>
<proteinExistence type="predicted"/>
<dbReference type="PANTHER" id="PTHR37291:SF1">
    <property type="entry name" value="TYPE IV METHYL-DIRECTED RESTRICTION ENZYME ECOKMCRB SUBUNIT"/>
    <property type="match status" value="1"/>
</dbReference>
<dbReference type="Proteomes" id="UP000571817">
    <property type="component" value="Unassembled WGS sequence"/>
</dbReference>
<dbReference type="InterPro" id="IPR052934">
    <property type="entry name" value="Methyl-DNA_Rec/Restrict_Enz"/>
</dbReference>
<keyword evidence="3" id="KW-0378">Hydrolase</keyword>
<organism evidence="3 4">
    <name type="scientific">Allobranchiibius huperziae</name>
    <dbReference type="NCBI Taxonomy" id="1874116"/>
    <lineage>
        <taxon>Bacteria</taxon>
        <taxon>Bacillati</taxon>
        <taxon>Actinomycetota</taxon>
        <taxon>Actinomycetes</taxon>
        <taxon>Micrococcales</taxon>
        <taxon>Dermacoccaceae</taxon>
        <taxon>Allobranchiibius</taxon>
    </lineage>
</organism>
<dbReference type="Pfam" id="PF07728">
    <property type="entry name" value="AAA_5"/>
    <property type="match status" value="1"/>
</dbReference>
<dbReference type="EMBL" id="JACCFW010000001">
    <property type="protein sequence ID" value="NYJ75147.1"/>
    <property type="molecule type" value="Genomic_DNA"/>
</dbReference>
<evidence type="ECO:0000313" key="3">
    <source>
        <dbReference type="EMBL" id="NYJ75147.1"/>
    </source>
</evidence>
<sequence length="948" mass="103856">MAQPHTAHDQPATTDQPSPEHRRDLERWRTTYDLLAAAARQDATAQARWAAEDRHGDERCAEMREILQDLTLRRDVRAFADAVAAWGGRPGPFAQFAPSGPAWLHQLVEASAGHERDLADLFVAVCRTPDGDDEAAALIRALEDVARTGGHTTTPVLPVLSVFWTTDRAAQWPVAWSPAVASFLTLGWMGRHMTHAERYIAFAQLCRGLASHDPREAERLMVYLEAAGPFVGVGSGLPQTCDEAAELMDEHQPMRGYPRAESEARAAGLAGQLRGAATLLTRSLHRPLEQATGLRLRETNLQTRVGTGRDAPFRADLHATWSLPGDAGAPALRLWVTRSGVAVGLHAGWPGAGHVGVGAEDRQARIAAAVQRHLPPEVQFLAVDGAATADRVSPAGRSYPGGEIFVGRWWPHPEALDRADVAQDLLATARAVTPLVDVLAGHDPTPTGPADLELLAHLEQFRVGRPYPTERDGWHEEQRRSLAAHLDPDGLDAFDLASFRRLVTGRAYGAVGSHSVLQAALAGLDAPGLDRLAGALKTLLWGSGSDAERIDAVLSDPPVPGLGETVVMKLMAVVHPARYLPVYPLGGADGKVALARVLGVDLPETSDTTRARLHLTASARLRARLEPLLPGDPWGQVQFARWLLHRGEAVADPDRDLIAEAAADLLVDEDFLREVHGLLEDKKQVVFYGPPGTGKTFLAQRFAAALQPDSTKRAVVQFHPSTSYEDFFEGFRPRLDAQGQMVYELRKGPLALLAEAAEADPTTPHVMVIDEINRANLPRVFGELLYLLEYRSSSVLTSYRPDEGFELPPNLLFIGTMNTADRSIALVDAALRRRFHFVPFMPHEGPMEGLLLRWLSAHDGPVWVAELVDRVNEELRHALRGPHLQIGHSHFMVDQLDDAALQRIWNYSIYPFIEDQFYGREDLLRTFTWAAVLERHGPTGSTRPLPPA</sequence>
<dbReference type="RefSeq" id="WP_218883661.1">
    <property type="nucleotide sequence ID" value="NZ_JACCFW010000001.1"/>
</dbReference>
<reference evidence="3 4" key="1">
    <citation type="submission" date="2020-07" db="EMBL/GenBank/DDBJ databases">
        <title>Sequencing the genomes of 1000 actinobacteria strains.</title>
        <authorList>
            <person name="Klenk H.-P."/>
        </authorList>
    </citation>
    <scope>NUCLEOTIDE SEQUENCE [LARGE SCALE GENOMIC DNA]</scope>
    <source>
        <strain evidence="3 4">DSM 29531</strain>
    </source>
</reference>
<keyword evidence="4" id="KW-1185">Reference proteome</keyword>
<dbReference type="EC" id="3.1.21.-" evidence="3"/>
<protein>
    <submittedName>
        <fullName evidence="3">5-methylcytosine-specific restriction protein B</fullName>
        <ecNumber evidence="3">3.1.21.-</ecNumber>
    </submittedName>
</protein>
<evidence type="ECO:0000313" key="4">
    <source>
        <dbReference type="Proteomes" id="UP000571817"/>
    </source>
</evidence>
<feature type="domain" description="AAA+ ATPase" evidence="2">
    <location>
        <begin position="681"/>
        <end position="840"/>
    </location>
</feature>
<comment type="caution">
    <text evidence="3">The sequence shown here is derived from an EMBL/GenBank/DDBJ whole genome shotgun (WGS) entry which is preliminary data.</text>
</comment>
<gene>
    <name evidence="3" type="ORF">HNR15_002110</name>
</gene>
<dbReference type="Gene3D" id="3.40.50.300">
    <property type="entry name" value="P-loop containing nucleotide triphosphate hydrolases"/>
    <property type="match status" value="1"/>
</dbReference>
<evidence type="ECO:0000256" key="1">
    <source>
        <dbReference type="SAM" id="MobiDB-lite"/>
    </source>
</evidence>
<dbReference type="InterPro" id="IPR011704">
    <property type="entry name" value="ATPase_dyneun-rel_AAA"/>
</dbReference>
<dbReference type="CDD" id="cd00009">
    <property type="entry name" value="AAA"/>
    <property type="match status" value="1"/>
</dbReference>
<dbReference type="AlphaFoldDB" id="A0A853DEN5"/>
<evidence type="ECO:0000259" key="2">
    <source>
        <dbReference type="SMART" id="SM00382"/>
    </source>
</evidence>
<dbReference type="SUPFAM" id="SSF52540">
    <property type="entry name" value="P-loop containing nucleoside triphosphate hydrolases"/>
    <property type="match status" value="1"/>
</dbReference>
<name>A0A853DEN5_9MICO</name>